<evidence type="ECO:0000256" key="5">
    <source>
        <dbReference type="ARBA" id="ARBA00033748"/>
    </source>
</evidence>
<dbReference type="CDD" id="cd01095">
    <property type="entry name" value="Nitrilotriacetate_monoxgenase"/>
    <property type="match status" value="1"/>
</dbReference>
<organism evidence="7 8">
    <name type="scientific">Rhodococcus jostii</name>
    <dbReference type="NCBI Taxonomy" id="132919"/>
    <lineage>
        <taxon>Bacteria</taxon>
        <taxon>Bacillati</taxon>
        <taxon>Actinomycetota</taxon>
        <taxon>Actinomycetes</taxon>
        <taxon>Mycobacteriales</taxon>
        <taxon>Nocardiaceae</taxon>
        <taxon>Rhodococcus</taxon>
    </lineage>
</organism>
<accession>A0ABU4CRZ2</accession>
<feature type="domain" description="Luciferase-like" evidence="6">
    <location>
        <begin position="31"/>
        <end position="384"/>
    </location>
</feature>
<dbReference type="GO" id="GO:0016491">
    <property type="term" value="F:oxidoreductase activity"/>
    <property type="evidence" value="ECO:0007669"/>
    <property type="project" value="UniProtKB-KW"/>
</dbReference>
<dbReference type="EMBL" id="JAWLKA010000029">
    <property type="protein sequence ID" value="MDV6285862.1"/>
    <property type="molecule type" value="Genomic_DNA"/>
</dbReference>
<dbReference type="Proteomes" id="UP001185737">
    <property type="component" value="Unassembled WGS sequence"/>
</dbReference>
<dbReference type="RefSeq" id="WP_317571186.1">
    <property type="nucleotide sequence ID" value="NZ_JAWLKA010000029.1"/>
</dbReference>
<name>A0ABU4CRZ2_RHOJO</name>
<evidence type="ECO:0000259" key="6">
    <source>
        <dbReference type="Pfam" id="PF00296"/>
    </source>
</evidence>
<keyword evidence="8" id="KW-1185">Reference proteome</keyword>
<comment type="caution">
    <text evidence="7">The sequence shown here is derived from an EMBL/GenBank/DDBJ whole genome shotgun (WGS) entry which is preliminary data.</text>
</comment>
<proteinExistence type="inferred from homology"/>
<evidence type="ECO:0000256" key="4">
    <source>
        <dbReference type="ARBA" id="ARBA00023033"/>
    </source>
</evidence>
<dbReference type="NCBIfam" id="TIGR03860">
    <property type="entry name" value="FMN_nitrolo"/>
    <property type="match status" value="1"/>
</dbReference>
<dbReference type="InterPro" id="IPR011251">
    <property type="entry name" value="Luciferase-like_dom"/>
</dbReference>
<keyword evidence="1" id="KW-0285">Flavoprotein</keyword>
<dbReference type="InterPro" id="IPR051260">
    <property type="entry name" value="Diverse_substr_monoxygenases"/>
</dbReference>
<reference evidence="7 8" key="1">
    <citation type="submission" date="2023-10" db="EMBL/GenBank/DDBJ databases">
        <title>Development of a sustainable strategy for remediation of hydrocarbon-contaminated territories based on the waste exchange concept.</title>
        <authorList>
            <person name="Krivoruchko A."/>
        </authorList>
    </citation>
    <scope>NUCLEOTIDE SEQUENCE [LARGE SCALE GENOMIC DNA]</scope>
    <source>
        <strain evidence="7 8">IEGM 60</strain>
    </source>
</reference>
<dbReference type="InterPro" id="IPR016215">
    <property type="entry name" value="NTA_MOA"/>
</dbReference>
<evidence type="ECO:0000256" key="1">
    <source>
        <dbReference type="ARBA" id="ARBA00022630"/>
    </source>
</evidence>
<evidence type="ECO:0000313" key="7">
    <source>
        <dbReference type="EMBL" id="MDV6285862.1"/>
    </source>
</evidence>
<evidence type="ECO:0000256" key="2">
    <source>
        <dbReference type="ARBA" id="ARBA00022643"/>
    </source>
</evidence>
<dbReference type="EC" id="1.-.-.-" evidence="7"/>
<gene>
    <name evidence="7" type="ORF">R3Q59_35845</name>
</gene>
<comment type="similarity">
    <text evidence="5">Belongs to the NtaA/SnaA/DszA monooxygenase family.</text>
</comment>
<evidence type="ECO:0000256" key="3">
    <source>
        <dbReference type="ARBA" id="ARBA00023002"/>
    </source>
</evidence>
<keyword evidence="3 7" id="KW-0560">Oxidoreductase</keyword>
<dbReference type="PANTHER" id="PTHR30011:SF16">
    <property type="entry name" value="C2H2 FINGER DOMAIN TRANSCRIPTION FACTOR (EUROFUNG)-RELATED"/>
    <property type="match status" value="1"/>
</dbReference>
<dbReference type="Gene3D" id="3.20.20.30">
    <property type="entry name" value="Luciferase-like domain"/>
    <property type="match status" value="1"/>
</dbReference>
<sequence length="450" mass="48387">MSRQVHLNVNILNSGVFGGSWRFPGTDPLAAFGLEHYIGIARKAEAARLDAIFLADGPAIREDLRYRPFNSLEPSVVLAAVAAATSAIGLIGTLSSTYNDPYDVARRFATLDQLSGGRSGWNVVTTAGKESARNFGFDDEPDHAVRYARAAEFVEAVRKLWNSWEPDALVGDKPTWRFADPDKIHSTDHHGPHFDVAGPLNVPRSPQGEPVVVQAGASTDGRALAARVGEVIFTAAQTEQEAAEYYRDVKARAVGYGRSAEGVVVLPGLSTVIGSTEAEAQRRRELLAELVPPEYALTRLAGQLGVPEDALVLDGPLPWHLLADADEAGGSQTFYKIAVGLAQRENLTVRQLLRRLGGGAGHRIVTGTPEQIADAILDWVDKGIADGFNLMPDVLPSGFDDFVDHVVPILQRRGRFRTEYESTTLRGHLGLAVPAHTVPGSGDAADRVVA</sequence>
<dbReference type="PANTHER" id="PTHR30011">
    <property type="entry name" value="ALKANESULFONATE MONOOXYGENASE-RELATED"/>
    <property type="match status" value="1"/>
</dbReference>
<dbReference type="InterPro" id="IPR036661">
    <property type="entry name" value="Luciferase-like_sf"/>
</dbReference>
<protein>
    <submittedName>
        <fullName evidence="7">LLM class flavin-dependent oxidoreductase</fullName>
        <ecNumber evidence="7">1.-.-.-</ecNumber>
    </submittedName>
</protein>
<dbReference type="Pfam" id="PF00296">
    <property type="entry name" value="Bac_luciferase"/>
    <property type="match status" value="1"/>
</dbReference>
<evidence type="ECO:0000313" key="8">
    <source>
        <dbReference type="Proteomes" id="UP001185737"/>
    </source>
</evidence>
<dbReference type="SUPFAM" id="SSF51679">
    <property type="entry name" value="Bacterial luciferase-like"/>
    <property type="match status" value="1"/>
</dbReference>
<keyword evidence="4" id="KW-0503">Monooxygenase</keyword>
<keyword evidence="2" id="KW-0288">FMN</keyword>
<dbReference type="PIRSF" id="PIRSF000337">
    <property type="entry name" value="NTA_MOA"/>
    <property type="match status" value="1"/>
</dbReference>